<reference evidence="1" key="1">
    <citation type="submission" date="2025-08" db="UniProtKB">
        <authorList>
            <consortium name="Ensembl"/>
        </authorList>
    </citation>
    <scope>IDENTIFICATION</scope>
</reference>
<evidence type="ECO:0000313" key="1">
    <source>
        <dbReference type="Ensembl" id="ENSEBUP00000015771.1"/>
    </source>
</evidence>
<dbReference type="Proteomes" id="UP000694388">
    <property type="component" value="Unplaced"/>
</dbReference>
<proteinExistence type="predicted"/>
<dbReference type="PANTHER" id="PTHR31054:SF3">
    <property type="entry name" value="ZYGOTE ARREST PROTEIN 1-LIKE"/>
    <property type="match status" value="1"/>
</dbReference>
<dbReference type="GO" id="GO:0005737">
    <property type="term" value="C:cytoplasm"/>
    <property type="evidence" value="ECO:0007669"/>
    <property type="project" value="TreeGrafter"/>
</dbReference>
<dbReference type="Ensembl" id="ENSEBUT00000016347.1">
    <property type="protein sequence ID" value="ENSEBUP00000015771.1"/>
    <property type="gene ID" value="ENSEBUG00000009924.1"/>
</dbReference>
<protein>
    <submittedName>
        <fullName evidence="1">Uncharacterized protein</fullName>
    </submittedName>
</protein>
<reference evidence="1" key="2">
    <citation type="submission" date="2025-09" db="UniProtKB">
        <authorList>
            <consortium name="Ensembl"/>
        </authorList>
    </citation>
    <scope>IDENTIFICATION</scope>
</reference>
<dbReference type="AlphaFoldDB" id="A0A8C4QHY8"/>
<name>A0A8C4QHY8_EPTBU</name>
<organism evidence="1 2">
    <name type="scientific">Eptatretus burgeri</name>
    <name type="common">Inshore hagfish</name>
    <dbReference type="NCBI Taxonomy" id="7764"/>
    <lineage>
        <taxon>Eukaryota</taxon>
        <taxon>Metazoa</taxon>
        <taxon>Chordata</taxon>
        <taxon>Craniata</taxon>
        <taxon>Vertebrata</taxon>
        <taxon>Cyclostomata</taxon>
        <taxon>Myxini</taxon>
        <taxon>Myxiniformes</taxon>
        <taxon>Myxinidae</taxon>
        <taxon>Eptatretinae</taxon>
        <taxon>Eptatretus</taxon>
    </lineage>
</organism>
<sequence>MRAGGVAASQEAPQVMGEQPRSPFRYYGATGRTPTHWEQRAATALLEYQQASAYLASYNRAHFKAFLSQVNPELIPRILKANCRDAAVQVNPWRETAVQCSLGSRTLTARPVIQHGLAVLVHNWLCNTPDVFVTTCQSRYGCLCRTLFPYMEANWPIKPLQ</sequence>
<dbReference type="PANTHER" id="PTHR31054">
    <property type="entry name" value="ZYGOTE ARREST PROTEIN 1-LIKE ISOFORM X1"/>
    <property type="match status" value="1"/>
</dbReference>
<dbReference type="InterPro" id="IPR026775">
    <property type="entry name" value="Zar1"/>
</dbReference>
<keyword evidence="2" id="KW-1185">Reference proteome</keyword>
<dbReference type="GO" id="GO:0006412">
    <property type="term" value="P:translation"/>
    <property type="evidence" value="ECO:0007669"/>
    <property type="project" value="TreeGrafter"/>
</dbReference>
<accession>A0A8C4QHY8</accession>
<evidence type="ECO:0000313" key="2">
    <source>
        <dbReference type="Proteomes" id="UP000694388"/>
    </source>
</evidence>